<feature type="compositionally biased region" description="Pro residues" evidence="1">
    <location>
        <begin position="78"/>
        <end position="89"/>
    </location>
</feature>
<keyword evidence="2" id="KW-1133">Transmembrane helix</keyword>
<dbReference type="AlphaFoldDB" id="A0A5C5FVI4"/>
<feature type="transmembrane region" description="Helical" evidence="2">
    <location>
        <begin position="6"/>
        <end position="22"/>
    </location>
</feature>
<comment type="caution">
    <text evidence="4">The sequence shown here is derived from an EMBL/GenBank/DDBJ whole genome shotgun (WGS) entry which is preliminary data.</text>
</comment>
<dbReference type="InterPro" id="IPR003892">
    <property type="entry name" value="CUE"/>
</dbReference>
<dbReference type="Proteomes" id="UP000311382">
    <property type="component" value="Unassembled WGS sequence"/>
</dbReference>
<dbReference type="EMBL" id="SOZI01000087">
    <property type="protein sequence ID" value="TNY19691.1"/>
    <property type="molecule type" value="Genomic_DNA"/>
</dbReference>
<sequence>MDEALGWAVAAGVCYVAYKLIFGSGSGGRRREVSQESIDQVIAVFPLVSPGAARWELERNGGSVERAIERALNEGGLPEPPASYFPPPADGSVAPVARPATPVPVTPARGSSTSAQTSQGPPPSLIKRMGLQAKVAAEDKGKGKAGEGSAGAGAAGGWSPDASQREQNLRARKEKLVLEARRKLLEKQQRKKEEEAASSSSSPA</sequence>
<dbReference type="OrthoDB" id="3824970at2759"/>
<feature type="domain" description="CUE" evidence="3">
    <location>
        <begin position="33"/>
        <end position="76"/>
    </location>
</feature>
<keyword evidence="5" id="KW-1185">Reference proteome</keyword>
<organism evidence="4 5">
    <name type="scientific">Rhodotorula diobovata</name>
    <dbReference type="NCBI Taxonomy" id="5288"/>
    <lineage>
        <taxon>Eukaryota</taxon>
        <taxon>Fungi</taxon>
        <taxon>Dikarya</taxon>
        <taxon>Basidiomycota</taxon>
        <taxon>Pucciniomycotina</taxon>
        <taxon>Microbotryomycetes</taxon>
        <taxon>Sporidiobolales</taxon>
        <taxon>Sporidiobolaceae</taxon>
        <taxon>Rhodotorula</taxon>
    </lineage>
</organism>
<feature type="compositionally biased region" description="Basic and acidic residues" evidence="1">
    <location>
        <begin position="136"/>
        <end position="145"/>
    </location>
</feature>
<dbReference type="STRING" id="5288.A0A5C5FVI4"/>
<evidence type="ECO:0000256" key="1">
    <source>
        <dbReference type="SAM" id="MobiDB-lite"/>
    </source>
</evidence>
<protein>
    <recommendedName>
        <fullName evidence="3">CUE domain-containing protein</fullName>
    </recommendedName>
</protein>
<keyword evidence="2" id="KW-0472">Membrane</keyword>
<name>A0A5C5FVI4_9BASI</name>
<proteinExistence type="predicted"/>
<reference evidence="4 5" key="1">
    <citation type="submission" date="2019-03" db="EMBL/GenBank/DDBJ databases">
        <title>Rhodosporidium diobovatum UCD-FST 08-225 genome sequencing, assembly, and annotation.</title>
        <authorList>
            <person name="Fakankun I.U."/>
            <person name="Fristensky B."/>
            <person name="Levin D.B."/>
        </authorList>
    </citation>
    <scope>NUCLEOTIDE SEQUENCE [LARGE SCALE GENOMIC DNA]</scope>
    <source>
        <strain evidence="4 5">UCD-FST 08-225</strain>
    </source>
</reference>
<feature type="compositionally biased region" description="Polar residues" evidence="1">
    <location>
        <begin position="110"/>
        <end position="119"/>
    </location>
</feature>
<evidence type="ECO:0000256" key="2">
    <source>
        <dbReference type="SAM" id="Phobius"/>
    </source>
</evidence>
<feature type="region of interest" description="Disordered" evidence="1">
    <location>
        <begin position="75"/>
        <end position="204"/>
    </location>
</feature>
<dbReference type="Gene3D" id="1.10.8.10">
    <property type="entry name" value="DNA helicase RuvA subunit, C-terminal domain"/>
    <property type="match status" value="1"/>
</dbReference>
<dbReference type="CDD" id="cd14424">
    <property type="entry name" value="CUE_Cue1p_like"/>
    <property type="match status" value="1"/>
</dbReference>
<accession>A0A5C5FVI4</accession>
<keyword evidence="2" id="KW-0812">Transmembrane</keyword>
<feature type="compositionally biased region" description="Basic and acidic residues" evidence="1">
    <location>
        <begin position="163"/>
        <end position="195"/>
    </location>
</feature>
<dbReference type="PROSITE" id="PS51140">
    <property type="entry name" value="CUE"/>
    <property type="match status" value="1"/>
</dbReference>
<dbReference type="Pfam" id="PF02845">
    <property type="entry name" value="CUE"/>
    <property type="match status" value="1"/>
</dbReference>
<dbReference type="GO" id="GO:0043130">
    <property type="term" value="F:ubiquitin binding"/>
    <property type="evidence" value="ECO:0007669"/>
    <property type="project" value="InterPro"/>
</dbReference>
<evidence type="ECO:0000313" key="5">
    <source>
        <dbReference type="Proteomes" id="UP000311382"/>
    </source>
</evidence>
<evidence type="ECO:0000313" key="4">
    <source>
        <dbReference type="EMBL" id="TNY19691.1"/>
    </source>
</evidence>
<feature type="compositionally biased region" description="Gly residues" evidence="1">
    <location>
        <begin position="146"/>
        <end position="156"/>
    </location>
</feature>
<gene>
    <name evidence="4" type="ORF">DMC30DRAFT_289845</name>
</gene>
<evidence type="ECO:0000259" key="3">
    <source>
        <dbReference type="PROSITE" id="PS51140"/>
    </source>
</evidence>